<organism evidence="2 4">
    <name type="scientific">Baekduia soli</name>
    <dbReference type="NCBI Taxonomy" id="496014"/>
    <lineage>
        <taxon>Bacteria</taxon>
        <taxon>Bacillati</taxon>
        <taxon>Actinomycetota</taxon>
        <taxon>Thermoleophilia</taxon>
        <taxon>Solirubrobacterales</taxon>
        <taxon>Baekduiaceae</taxon>
        <taxon>Baekduia</taxon>
    </lineage>
</organism>
<evidence type="ECO:0000313" key="2">
    <source>
        <dbReference type="EMBL" id="QEC48552.1"/>
    </source>
</evidence>
<protein>
    <submittedName>
        <fullName evidence="2">Transposase</fullName>
    </submittedName>
</protein>
<evidence type="ECO:0000313" key="4">
    <source>
        <dbReference type="Proteomes" id="UP000321805"/>
    </source>
</evidence>
<gene>
    <name evidence="2" type="ORF">FSW04_13900</name>
    <name evidence="3" type="ORF">FSW04_14010</name>
</gene>
<feature type="domain" description="Transposase DDE" evidence="1">
    <location>
        <begin position="38"/>
        <end position="265"/>
    </location>
</feature>
<dbReference type="Proteomes" id="UP000321805">
    <property type="component" value="Chromosome"/>
</dbReference>
<keyword evidence="4" id="KW-1185">Reference proteome</keyword>
<accession>A0A5B8U7A0</accession>
<evidence type="ECO:0000259" key="1">
    <source>
        <dbReference type="Pfam" id="PF13701"/>
    </source>
</evidence>
<dbReference type="EMBL" id="CP042430">
    <property type="protein sequence ID" value="QEC48574.1"/>
    <property type="molecule type" value="Genomic_DNA"/>
</dbReference>
<dbReference type="EMBL" id="CP042430">
    <property type="protein sequence ID" value="QEC48552.1"/>
    <property type="molecule type" value="Genomic_DNA"/>
</dbReference>
<sequence length="267" mass="29063">MDKNDLLSRKKAAVRGGRGLRQEVTLMVQDDEAVGLDALAVRFDDERVVSDAGAMLVAMVAQRLGVEALAGRLVALRRERPGAANAGRKVMALVFAMVLGADSIDDCGVLRAGRTRRLLGGWLPAPSTLGTFLRAFTFGHVRQLDRLLAESLTRAWQAGAGPGDRRLIVDVDSFVGQVCGKTKQGAGYGYTKLFGYHPILATRADTREALHIRLRKGSANTQKGIKRFCEELIARVDRAGATGTKLLRADSGFWNTKVFKLLEAKDW</sequence>
<dbReference type="OrthoDB" id="3718343at2"/>
<evidence type="ECO:0000313" key="3">
    <source>
        <dbReference type="EMBL" id="QEC48574.1"/>
    </source>
</evidence>
<dbReference type="Pfam" id="PF13701">
    <property type="entry name" value="DDE_Tnp_1_4"/>
    <property type="match status" value="1"/>
</dbReference>
<dbReference type="KEGG" id="bsol:FSW04_13900"/>
<reference evidence="2" key="2">
    <citation type="submission" date="2019-08" db="EMBL/GenBank/DDBJ databases">
        <authorList>
            <person name="Im W.-T."/>
        </authorList>
    </citation>
    <scope>NUCLEOTIDE SEQUENCE</scope>
    <source>
        <strain evidence="2">BR7-21</strain>
    </source>
</reference>
<proteinExistence type="predicted"/>
<dbReference type="KEGG" id="bsol:FSW04_14010"/>
<dbReference type="AlphaFoldDB" id="A0A5B8U7A0"/>
<dbReference type="InterPro" id="IPR025668">
    <property type="entry name" value="Tnp_DDE_dom"/>
</dbReference>
<reference evidence="2 4" key="1">
    <citation type="journal article" date="2018" name="J. Microbiol.">
        <title>Baekduia soli gen. nov., sp. nov., a novel bacterium isolated from the soil of Baekdu Mountain and proposal of a novel family name, Baekduiaceae fam. nov.</title>
        <authorList>
            <person name="An D.S."/>
            <person name="Siddiqi M.Z."/>
            <person name="Kim K.H."/>
            <person name="Yu H.S."/>
            <person name="Im W.T."/>
        </authorList>
    </citation>
    <scope>NUCLEOTIDE SEQUENCE [LARGE SCALE GENOMIC DNA]</scope>
    <source>
        <strain evidence="2 4">BR7-21</strain>
    </source>
</reference>
<name>A0A5B8U7A0_9ACTN</name>